<dbReference type="Proteomes" id="UP000663844">
    <property type="component" value="Unassembled WGS sequence"/>
</dbReference>
<reference evidence="1" key="1">
    <citation type="submission" date="2021-02" db="EMBL/GenBank/DDBJ databases">
        <authorList>
            <person name="Nowell W R."/>
        </authorList>
    </citation>
    <scope>NUCLEOTIDE SEQUENCE</scope>
</reference>
<feature type="non-terminal residue" evidence="1">
    <location>
        <position position="1"/>
    </location>
</feature>
<protein>
    <submittedName>
        <fullName evidence="1">Uncharacterized protein</fullName>
    </submittedName>
</protein>
<proteinExistence type="predicted"/>
<evidence type="ECO:0000313" key="2">
    <source>
        <dbReference type="Proteomes" id="UP000663844"/>
    </source>
</evidence>
<comment type="caution">
    <text evidence="1">The sequence shown here is derived from an EMBL/GenBank/DDBJ whole genome shotgun (WGS) entry which is preliminary data.</text>
</comment>
<dbReference type="EMBL" id="CAJOAZ010030136">
    <property type="protein sequence ID" value="CAF4430667.1"/>
    <property type="molecule type" value="Genomic_DNA"/>
</dbReference>
<organism evidence="1 2">
    <name type="scientific">Adineta steineri</name>
    <dbReference type="NCBI Taxonomy" id="433720"/>
    <lineage>
        <taxon>Eukaryota</taxon>
        <taxon>Metazoa</taxon>
        <taxon>Spiralia</taxon>
        <taxon>Gnathifera</taxon>
        <taxon>Rotifera</taxon>
        <taxon>Eurotatoria</taxon>
        <taxon>Bdelloidea</taxon>
        <taxon>Adinetida</taxon>
        <taxon>Adinetidae</taxon>
        <taxon>Adineta</taxon>
    </lineage>
</organism>
<accession>A0A820QZL8</accession>
<feature type="non-terminal residue" evidence="1">
    <location>
        <position position="26"/>
    </location>
</feature>
<dbReference type="AlphaFoldDB" id="A0A820QZL8"/>
<evidence type="ECO:0000313" key="1">
    <source>
        <dbReference type="EMBL" id="CAF4430667.1"/>
    </source>
</evidence>
<name>A0A820QZL8_9BILA</name>
<sequence>MVITTIDVETDVRRQYNRRVLFCIRI</sequence>
<gene>
    <name evidence="1" type="ORF">OXD698_LOCUS53210</name>
</gene>